<dbReference type="AlphaFoldDB" id="A0A2U3LNJ3"/>
<evidence type="ECO:0000313" key="2">
    <source>
        <dbReference type="Proteomes" id="UP000238916"/>
    </source>
</evidence>
<dbReference type="Proteomes" id="UP000238916">
    <property type="component" value="Unassembled WGS sequence"/>
</dbReference>
<name>A0A2U3LNJ3_9FIRM</name>
<evidence type="ECO:0000313" key="1">
    <source>
        <dbReference type="EMBL" id="SPF53389.1"/>
    </source>
</evidence>
<gene>
    <name evidence="1" type="ORF">SBF1_660030</name>
</gene>
<accession>A0A2U3LNJ3</accession>
<sequence length="48" mass="5447">MLELSLVCLRPINMVKKRPPHPVGTLSETTIIEVPSSRRFSLEITNSR</sequence>
<protein>
    <submittedName>
        <fullName evidence="1">Uncharacterized protein</fullName>
    </submittedName>
</protein>
<reference evidence="2" key="1">
    <citation type="submission" date="2018-02" db="EMBL/GenBank/DDBJ databases">
        <authorList>
            <person name="Hausmann B."/>
        </authorList>
    </citation>
    <scope>NUCLEOTIDE SEQUENCE [LARGE SCALE GENOMIC DNA]</scope>
    <source>
        <strain evidence="2">Peat soil MAG SbF1</strain>
    </source>
</reference>
<dbReference type="EMBL" id="OMOF01000623">
    <property type="protein sequence ID" value="SPF53389.1"/>
    <property type="molecule type" value="Genomic_DNA"/>
</dbReference>
<organism evidence="1 2">
    <name type="scientific">Candidatus Desulfosporosinus infrequens</name>
    <dbReference type="NCBI Taxonomy" id="2043169"/>
    <lineage>
        <taxon>Bacteria</taxon>
        <taxon>Bacillati</taxon>
        <taxon>Bacillota</taxon>
        <taxon>Clostridia</taxon>
        <taxon>Eubacteriales</taxon>
        <taxon>Desulfitobacteriaceae</taxon>
        <taxon>Desulfosporosinus</taxon>
    </lineage>
</organism>
<proteinExistence type="predicted"/>